<evidence type="ECO:0000313" key="3">
    <source>
        <dbReference type="EMBL" id="OYD14243.1"/>
    </source>
</evidence>
<dbReference type="Gene3D" id="2.60.40.4070">
    <property type="match status" value="1"/>
</dbReference>
<dbReference type="Proteomes" id="UP000215215">
    <property type="component" value="Unassembled WGS sequence"/>
</dbReference>
<accession>A0A235BP04</accession>
<reference evidence="3 4" key="1">
    <citation type="submission" date="2017-07" db="EMBL/GenBank/DDBJ databases">
        <title>Recovery of genomes from metagenomes via a dereplication, aggregation, and scoring strategy.</title>
        <authorList>
            <person name="Sieber C.M."/>
            <person name="Probst A.J."/>
            <person name="Sharrar A."/>
            <person name="Thomas B.C."/>
            <person name="Hess M."/>
            <person name="Tringe S.G."/>
            <person name="Banfield J.F."/>
        </authorList>
    </citation>
    <scope>NUCLEOTIDE SEQUENCE [LARGE SCALE GENOMIC DNA]</scope>
    <source>
        <strain evidence="3">JGI_Cruoil_03_44_89</strain>
    </source>
</reference>
<dbReference type="EMBL" id="NOZQ01000197">
    <property type="protein sequence ID" value="OYD14243.1"/>
    <property type="molecule type" value="Genomic_DNA"/>
</dbReference>
<evidence type="ECO:0008006" key="5">
    <source>
        <dbReference type="Google" id="ProtNLM"/>
    </source>
</evidence>
<keyword evidence="1" id="KW-0677">Repeat</keyword>
<evidence type="ECO:0000313" key="4">
    <source>
        <dbReference type="Proteomes" id="UP000215215"/>
    </source>
</evidence>
<comment type="caution">
    <text evidence="3">The sequence shown here is derived from an EMBL/GenBank/DDBJ whole genome shotgun (WGS) entry which is preliminary data.</text>
</comment>
<dbReference type="PANTHER" id="PTHR24104">
    <property type="entry name" value="E3 UBIQUITIN-PROTEIN LIGASE NHLRC1-RELATED"/>
    <property type="match status" value="1"/>
</dbReference>
<organism evidence="3 4">
    <name type="scientific">candidate division WOR-3 bacterium JGI_Cruoil_03_44_89</name>
    <dbReference type="NCBI Taxonomy" id="1973748"/>
    <lineage>
        <taxon>Bacteria</taxon>
        <taxon>Bacteria division WOR-3</taxon>
    </lineage>
</organism>
<dbReference type="CDD" id="cd05819">
    <property type="entry name" value="NHL"/>
    <property type="match status" value="1"/>
</dbReference>
<sequence length="426" mass="48276">MLLMFIILSYDPTTLVYPPFGHTMGYHSATPFEVRLLLGSRLSFISPYGISAVKLKSEDIPGIDDDDELTVYCCNTGCHQIVYNKSLLDVGIYGKFGRGVGEFWSPTGIAASPDGWVWVADAGNHRVVKLLNTGDILLWVQSIGSFGCAELEFDSPYDVACDFENNIYVTDEGNGRVQIIDSSGSLVRMIDGLYRPKGIAVIAGGSPWNYRGNDFVVVLCEDGIKKFSMDGKLLGERRGEDFGLERYRFAFCMIDYYGHIWVTDRENGCIHKFDKDLKYITSFGRRGSRDKEFMDPRGITIWRRFGQVFVVDATVIDYYWIGIDGYIKGCFPPIFSSDKPGTDIVFFITEPAIMDAKIYDSKGEMVREFLNNYEETPFEHYLIWDGRSNRGEVVPPGDYKIEFVLTPTYSSKDKFKKILDTQVMVE</sequence>
<protein>
    <recommendedName>
        <fullName evidence="5">FlgD Ig-like domain-containing protein</fullName>
    </recommendedName>
</protein>
<feature type="repeat" description="NHL" evidence="2">
    <location>
        <begin position="258"/>
        <end position="276"/>
    </location>
</feature>
<feature type="repeat" description="NHL" evidence="2">
    <location>
        <begin position="90"/>
        <end position="133"/>
    </location>
</feature>
<proteinExistence type="predicted"/>
<dbReference type="InterPro" id="IPR050952">
    <property type="entry name" value="TRIM-NHL_E3_ligases"/>
</dbReference>
<dbReference type="Pfam" id="PF01436">
    <property type="entry name" value="NHL"/>
    <property type="match status" value="1"/>
</dbReference>
<dbReference type="SUPFAM" id="SSF63829">
    <property type="entry name" value="Calcium-dependent phosphotriesterase"/>
    <property type="match status" value="1"/>
</dbReference>
<dbReference type="GO" id="GO:0008270">
    <property type="term" value="F:zinc ion binding"/>
    <property type="evidence" value="ECO:0007669"/>
    <property type="project" value="UniProtKB-KW"/>
</dbReference>
<name>A0A235BP04_UNCW3</name>
<evidence type="ECO:0000256" key="1">
    <source>
        <dbReference type="ARBA" id="ARBA00022737"/>
    </source>
</evidence>
<gene>
    <name evidence="3" type="ORF">CH333_08620</name>
</gene>
<dbReference type="PROSITE" id="PS51125">
    <property type="entry name" value="NHL"/>
    <property type="match status" value="3"/>
</dbReference>
<feature type="repeat" description="NHL" evidence="2">
    <location>
        <begin position="140"/>
        <end position="183"/>
    </location>
</feature>
<dbReference type="InterPro" id="IPR011042">
    <property type="entry name" value="6-blade_b-propeller_TolB-like"/>
</dbReference>
<evidence type="ECO:0000256" key="2">
    <source>
        <dbReference type="PROSITE-ProRule" id="PRU00504"/>
    </source>
</evidence>
<dbReference type="InterPro" id="IPR001258">
    <property type="entry name" value="NHL_repeat"/>
</dbReference>
<dbReference type="Gene3D" id="2.120.10.30">
    <property type="entry name" value="TolB, C-terminal domain"/>
    <property type="match status" value="2"/>
</dbReference>
<dbReference type="PANTHER" id="PTHR24104:SF25">
    <property type="entry name" value="PROTEIN LIN-41"/>
    <property type="match status" value="1"/>
</dbReference>
<dbReference type="AlphaFoldDB" id="A0A235BP04"/>